<evidence type="ECO:0000313" key="1">
    <source>
        <dbReference type="EMBL" id="CAG8520652.1"/>
    </source>
</evidence>
<reference evidence="1" key="1">
    <citation type="submission" date="2021-06" db="EMBL/GenBank/DDBJ databases">
        <authorList>
            <person name="Kallberg Y."/>
            <person name="Tangrot J."/>
            <person name="Rosling A."/>
        </authorList>
    </citation>
    <scope>NUCLEOTIDE SEQUENCE</scope>
    <source>
        <strain evidence="1">28 12/20/2015</strain>
    </source>
</reference>
<keyword evidence="2" id="KW-1185">Reference proteome</keyword>
<dbReference type="EMBL" id="CAJVPW010003209">
    <property type="protein sequence ID" value="CAG8520652.1"/>
    <property type="molecule type" value="Genomic_DNA"/>
</dbReference>
<protein>
    <submittedName>
        <fullName evidence="1">11684_t:CDS:1</fullName>
    </submittedName>
</protein>
<accession>A0ACA9LBB6</accession>
<sequence>MNAHAGENQNYKVRQLPQSINSKAFDHPPQRPPPSSRTSALNLNNLLNSDDQPMSHTSSPFSLPPLASHAAPPYTQPTLSFSSYTSQANNTHFRHNHNDYPPSTLSTPSTLSHPSILPIQRHLPTYNNPSWDYSETPAHQWSIYFDPASSVPQQTLSFFHNSNVNQNSLHRIHENTGVVPHETLHPLPVMSINQLLSRDPNEDAGSK</sequence>
<dbReference type="Proteomes" id="UP000789366">
    <property type="component" value="Unassembled WGS sequence"/>
</dbReference>
<organism evidence="1 2">
    <name type="scientific">Cetraspora pellucida</name>
    <dbReference type="NCBI Taxonomy" id="1433469"/>
    <lineage>
        <taxon>Eukaryota</taxon>
        <taxon>Fungi</taxon>
        <taxon>Fungi incertae sedis</taxon>
        <taxon>Mucoromycota</taxon>
        <taxon>Glomeromycotina</taxon>
        <taxon>Glomeromycetes</taxon>
        <taxon>Diversisporales</taxon>
        <taxon>Gigasporaceae</taxon>
        <taxon>Cetraspora</taxon>
    </lineage>
</organism>
<gene>
    <name evidence="1" type="ORF">SPELUC_LOCUS3916</name>
</gene>
<proteinExistence type="predicted"/>
<name>A0ACA9LBB6_9GLOM</name>
<comment type="caution">
    <text evidence="1">The sequence shown here is derived from an EMBL/GenBank/DDBJ whole genome shotgun (WGS) entry which is preliminary data.</text>
</comment>
<evidence type="ECO:0000313" key="2">
    <source>
        <dbReference type="Proteomes" id="UP000789366"/>
    </source>
</evidence>